<dbReference type="InterPro" id="IPR029063">
    <property type="entry name" value="SAM-dependent_MTases_sf"/>
</dbReference>
<keyword evidence="2 6" id="KW-0808">Transferase</keyword>
<evidence type="ECO:0000313" key="10">
    <source>
        <dbReference type="Proteomes" id="UP000610931"/>
    </source>
</evidence>
<dbReference type="InterPro" id="IPR018117">
    <property type="entry name" value="C5_DNA_meth_AS"/>
</dbReference>
<evidence type="ECO:0000256" key="2">
    <source>
        <dbReference type="ARBA" id="ARBA00022679"/>
    </source>
</evidence>
<dbReference type="SUPFAM" id="SSF53335">
    <property type="entry name" value="S-adenosyl-L-methionine-dependent methyltransferases"/>
    <property type="match status" value="1"/>
</dbReference>
<dbReference type="EC" id="2.1.1.37" evidence="8"/>
<name>A0A8J7IGS8_9FLAO</name>
<reference evidence="9" key="1">
    <citation type="submission" date="2020-12" db="EMBL/GenBank/DDBJ databases">
        <title>Snuella sp. nov., isolated from sediment in Incheon.</title>
        <authorList>
            <person name="Kim W."/>
        </authorList>
    </citation>
    <scope>NUCLEOTIDE SEQUENCE</scope>
    <source>
        <strain evidence="9">CAU 1569</strain>
    </source>
</reference>
<dbReference type="GO" id="GO:0003886">
    <property type="term" value="F:DNA (cytosine-5-)-methyltransferase activity"/>
    <property type="evidence" value="ECO:0007669"/>
    <property type="project" value="UniProtKB-EC"/>
</dbReference>
<dbReference type="GO" id="GO:0009307">
    <property type="term" value="P:DNA restriction-modification system"/>
    <property type="evidence" value="ECO:0007669"/>
    <property type="project" value="UniProtKB-KW"/>
</dbReference>
<evidence type="ECO:0000256" key="6">
    <source>
        <dbReference type="PROSITE-ProRule" id="PRU01016"/>
    </source>
</evidence>
<keyword evidence="3 6" id="KW-0949">S-adenosyl-L-methionine</keyword>
<evidence type="ECO:0000256" key="7">
    <source>
        <dbReference type="RuleBase" id="RU000416"/>
    </source>
</evidence>
<dbReference type="PROSITE" id="PS00094">
    <property type="entry name" value="C5_MTASE_1"/>
    <property type="match status" value="1"/>
</dbReference>
<evidence type="ECO:0000256" key="1">
    <source>
        <dbReference type="ARBA" id="ARBA00022603"/>
    </source>
</evidence>
<keyword evidence="10" id="KW-1185">Reference proteome</keyword>
<comment type="similarity">
    <text evidence="6 7">Belongs to the class I-like SAM-binding methyltransferase superfamily. C5-methyltransferase family.</text>
</comment>
<dbReference type="EMBL" id="JAELVQ010000028">
    <property type="protein sequence ID" value="MBJ6369512.1"/>
    <property type="molecule type" value="Genomic_DNA"/>
</dbReference>
<dbReference type="PANTHER" id="PTHR10629">
    <property type="entry name" value="CYTOSINE-SPECIFIC METHYLTRANSFERASE"/>
    <property type="match status" value="1"/>
</dbReference>
<dbReference type="Proteomes" id="UP000610931">
    <property type="component" value="Unassembled WGS sequence"/>
</dbReference>
<dbReference type="Gene3D" id="3.40.50.150">
    <property type="entry name" value="Vaccinia Virus protein VP39"/>
    <property type="match status" value="1"/>
</dbReference>
<evidence type="ECO:0000256" key="3">
    <source>
        <dbReference type="ARBA" id="ARBA00022691"/>
    </source>
</evidence>
<comment type="caution">
    <text evidence="9">The sequence shown here is derived from an EMBL/GenBank/DDBJ whole genome shotgun (WGS) entry which is preliminary data.</text>
</comment>
<dbReference type="GO" id="GO:0003677">
    <property type="term" value="F:DNA binding"/>
    <property type="evidence" value="ECO:0007669"/>
    <property type="project" value="TreeGrafter"/>
</dbReference>
<comment type="catalytic activity">
    <reaction evidence="5 8">
        <text>a 2'-deoxycytidine in DNA + S-adenosyl-L-methionine = a 5-methyl-2'-deoxycytidine in DNA + S-adenosyl-L-homocysteine + H(+)</text>
        <dbReference type="Rhea" id="RHEA:13681"/>
        <dbReference type="Rhea" id="RHEA-COMP:11369"/>
        <dbReference type="Rhea" id="RHEA-COMP:11370"/>
        <dbReference type="ChEBI" id="CHEBI:15378"/>
        <dbReference type="ChEBI" id="CHEBI:57856"/>
        <dbReference type="ChEBI" id="CHEBI:59789"/>
        <dbReference type="ChEBI" id="CHEBI:85452"/>
        <dbReference type="ChEBI" id="CHEBI:85454"/>
        <dbReference type="EC" id="2.1.1.37"/>
    </reaction>
</comment>
<gene>
    <name evidence="9" type="ORF">JF259_15575</name>
</gene>
<dbReference type="InterPro" id="IPR001525">
    <property type="entry name" value="C5_MeTfrase"/>
</dbReference>
<dbReference type="Pfam" id="PF00145">
    <property type="entry name" value="DNA_methylase"/>
    <property type="match status" value="1"/>
</dbReference>
<proteinExistence type="inferred from homology"/>
<evidence type="ECO:0000256" key="5">
    <source>
        <dbReference type="ARBA" id="ARBA00047422"/>
    </source>
</evidence>
<keyword evidence="1 6" id="KW-0489">Methyltransferase</keyword>
<dbReference type="Gene3D" id="3.90.120.10">
    <property type="entry name" value="DNA Methylase, subunit A, domain 2"/>
    <property type="match status" value="1"/>
</dbReference>
<protein>
    <recommendedName>
        <fullName evidence="8">Cytosine-specific methyltransferase</fullName>
        <ecNumber evidence="8">2.1.1.37</ecNumber>
    </recommendedName>
</protein>
<dbReference type="NCBIfam" id="TIGR00675">
    <property type="entry name" value="dcm"/>
    <property type="match status" value="1"/>
</dbReference>
<sequence>MKKIDFKILDLFCGAGGMSHGMHKNPHFKTMVALDINKRLAITLQNNMPEVKVIVGDIKDDCVRENIIDLSIKKGVNMIVGGPPCQGYSMKGKKLGLKDPRNFLFIEFLNLVKRLQPEVFVIENVKSLLSTSKGWFKNEINSEIEKLGYHVDVGILKATDFGVPQTRERAIFICCKNKKITLPLPTSNELVTVRDAIYDLAYLNSNEGEFEQDYLNEPNSEYQQMMRENSNKLYNHKASNHASIAVEKLKMIPPEKGKEYLPKELLGKQQFKSTWGRLKWNKPSPTIDTRFDAASNGTNNHPFLHRTITPREAARLQSFDDNYIFYGPKVAVRAQIGNAVPPLMAKAIADKIYEDLITHQSK</sequence>
<dbReference type="PROSITE" id="PS51679">
    <property type="entry name" value="SAM_MT_C5"/>
    <property type="match status" value="1"/>
</dbReference>
<dbReference type="RefSeq" id="WP_199116634.1">
    <property type="nucleotide sequence ID" value="NZ_JAELVQ010000028.1"/>
</dbReference>
<dbReference type="GO" id="GO:0044027">
    <property type="term" value="P:negative regulation of gene expression via chromosomal CpG island methylation"/>
    <property type="evidence" value="ECO:0007669"/>
    <property type="project" value="TreeGrafter"/>
</dbReference>
<dbReference type="PRINTS" id="PR00105">
    <property type="entry name" value="C5METTRFRASE"/>
</dbReference>
<dbReference type="AlphaFoldDB" id="A0A8J7IGS8"/>
<keyword evidence="4" id="KW-0680">Restriction system</keyword>
<evidence type="ECO:0000256" key="8">
    <source>
        <dbReference type="RuleBase" id="RU000417"/>
    </source>
</evidence>
<dbReference type="InterPro" id="IPR050390">
    <property type="entry name" value="C5-Methyltransferase"/>
</dbReference>
<dbReference type="GO" id="GO:0032259">
    <property type="term" value="P:methylation"/>
    <property type="evidence" value="ECO:0007669"/>
    <property type="project" value="UniProtKB-KW"/>
</dbReference>
<dbReference type="PANTHER" id="PTHR10629:SF52">
    <property type="entry name" value="DNA (CYTOSINE-5)-METHYLTRANSFERASE 1"/>
    <property type="match status" value="1"/>
</dbReference>
<organism evidence="9 10">
    <name type="scientific">Snuella sedimenti</name>
    <dbReference type="NCBI Taxonomy" id="2798802"/>
    <lineage>
        <taxon>Bacteria</taxon>
        <taxon>Pseudomonadati</taxon>
        <taxon>Bacteroidota</taxon>
        <taxon>Flavobacteriia</taxon>
        <taxon>Flavobacteriales</taxon>
        <taxon>Flavobacteriaceae</taxon>
        <taxon>Snuella</taxon>
    </lineage>
</organism>
<evidence type="ECO:0000256" key="4">
    <source>
        <dbReference type="ARBA" id="ARBA00022747"/>
    </source>
</evidence>
<feature type="active site" evidence="6">
    <location>
        <position position="85"/>
    </location>
</feature>
<accession>A0A8J7IGS8</accession>
<evidence type="ECO:0000313" key="9">
    <source>
        <dbReference type="EMBL" id="MBJ6369512.1"/>
    </source>
</evidence>